<gene>
    <name evidence="14" type="primary">lexA</name>
    <name evidence="14" type="ORF">P9H32_15820</name>
</gene>
<evidence type="ECO:0000256" key="3">
    <source>
        <dbReference type="ARBA" id="ARBA00022705"/>
    </source>
</evidence>
<dbReference type="InterPro" id="IPR036286">
    <property type="entry name" value="LexA/Signal_pep-like_sf"/>
</dbReference>
<evidence type="ECO:0000256" key="5">
    <source>
        <dbReference type="ARBA" id="ARBA00022801"/>
    </source>
</evidence>
<dbReference type="RefSeq" id="WP_322609875.1">
    <property type="nucleotide sequence ID" value="NZ_JARVCO010000012.1"/>
</dbReference>
<keyword evidence="6 12" id="KW-0068">Autocatalytic cleavage</keyword>
<dbReference type="Proteomes" id="UP001290861">
    <property type="component" value="Unassembled WGS sequence"/>
</dbReference>
<dbReference type="SUPFAM" id="SSF51306">
    <property type="entry name" value="LexA/Signal peptidase"/>
    <property type="match status" value="1"/>
</dbReference>
<evidence type="ECO:0000256" key="10">
    <source>
        <dbReference type="ARBA" id="ARBA00023204"/>
    </source>
</evidence>
<dbReference type="InterPro" id="IPR039418">
    <property type="entry name" value="LexA-like"/>
</dbReference>
<dbReference type="InterPro" id="IPR036390">
    <property type="entry name" value="WH_DNA-bd_sf"/>
</dbReference>
<reference evidence="14 15" key="1">
    <citation type="journal article" date="2024" name="Appl. Environ. Microbiol.">
        <title>Pontiella agarivorans sp. nov., a novel marine anaerobic bacterium capable of degrading macroalgal polysaccharides and fixing nitrogen.</title>
        <authorList>
            <person name="Liu N."/>
            <person name="Kivenson V."/>
            <person name="Peng X."/>
            <person name="Cui Z."/>
            <person name="Lankiewicz T.S."/>
            <person name="Gosselin K.M."/>
            <person name="English C.J."/>
            <person name="Blair E.M."/>
            <person name="O'Malley M.A."/>
            <person name="Valentine D.L."/>
        </authorList>
    </citation>
    <scope>NUCLEOTIDE SEQUENCE [LARGE SCALE GENOMIC DNA]</scope>
    <source>
        <strain evidence="14 15">NLcol2</strain>
    </source>
</reference>
<keyword evidence="11" id="KW-0742">SOS response</keyword>
<evidence type="ECO:0000256" key="7">
    <source>
        <dbReference type="ARBA" id="ARBA00023015"/>
    </source>
</evidence>
<dbReference type="Gene3D" id="1.10.10.10">
    <property type="entry name" value="Winged helix-like DNA-binding domain superfamily/Winged helix DNA-binding domain"/>
    <property type="match status" value="1"/>
</dbReference>
<comment type="similarity">
    <text evidence="1 12">Belongs to the peptidase S24 family.</text>
</comment>
<dbReference type="NCBIfam" id="TIGR00498">
    <property type="entry name" value="lexA"/>
    <property type="match status" value="1"/>
</dbReference>
<evidence type="ECO:0000256" key="8">
    <source>
        <dbReference type="ARBA" id="ARBA00023125"/>
    </source>
</evidence>
<sequence>MPRTINLAEKIEQLRAFYDAEGRAPSYAEMANLFGYKSKNAVYGPVNKLLKLGYLDRGSDNRILLTTKITGSTKLLGSVQAGFPSPAEEELVDSINLDQYLVRRPEATYLLTVSGESMIDAGIQPGDLVLVEKGGAPKQNDIVVAQIDGEWTLKYFGKDETGVYLDPANSAFTRMRPERTLSIGGIVKAVVRKYNT</sequence>
<dbReference type="InterPro" id="IPR050077">
    <property type="entry name" value="LexA_repressor"/>
</dbReference>
<keyword evidence="2" id="KW-0678">Repressor</keyword>
<dbReference type="InterPro" id="IPR015927">
    <property type="entry name" value="Peptidase_S24_S26A/B/C"/>
</dbReference>
<evidence type="ECO:0000313" key="14">
    <source>
        <dbReference type="EMBL" id="MDZ8120099.1"/>
    </source>
</evidence>
<dbReference type="SUPFAM" id="SSF46785">
    <property type="entry name" value="Winged helix' DNA-binding domain"/>
    <property type="match status" value="1"/>
</dbReference>
<keyword evidence="15" id="KW-1185">Reference proteome</keyword>
<keyword evidence="7" id="KW-0805">Transcription regulation</keyword>
<evidence type="ECO:0000256" key="12">
    <source>
        <dbReference type="RuleBase" id="RU003991"/>
    </source>
</evidence>
<dbReference type="EMBL" id="JARVCO010000012">
    <property type="protein sequence ID" value="MDZ8120099.1"/>
    <property type="molecule type" value="Genomic_DNA"/>
</dbReference>
<keyword evidence="5 12" id="KW-0378">Hydrolase</keyword>
<feature type="domain" description="Peptidase S24/S26A/S26B/S26C" evidence="13">
    <location>
        <begin position="75"/>
        <end position="184"/>
    </location>
</feature>
<dbReference type="PRINTS" id="PR00726">
    <property type="entry name" value="LEXASERPTASE"/>
</dbReference>
<protein>
    <submittedName>
        <fullName evidence="14">Transcriptional repressor LexA</fullName>
        <ecNumber evidence="14">3.4.21.88</ecNumber>
    </submittedName>
</protein>
<dbReference type="PANTHER" id="PTHR33516">
    <property type="entry name" value="LEXA REPRESSOR"/>
    <property type="match status" value="1"/>
</dbReference>
<dbReference type="EC" id="3.4.21.88" evidence="14"/>
<evidence type="ECO:0000256" key="1">
    <source>
        <dbReference type="ARBA" id="ARBA00007484"/>
    </source>
</evidence>
<evidence type="ECO:0000256" key="4">
    <source>
        <dbReference type="ARBA" id="ARBA00022763"/>
    </source>
</evidence>
<name>A0ABU5N0X6_9BACT</name>
<keyword evidence="4" id="KW-0227">DNA damage</keyword>
<evidence type="ECO:0000256" key="6">
    <source>
        <dbReference type="ARBA" id="ARBA00022813"/>
    </source>
</evidence>
<comment type="caution">
    <text evidence="14">The sequence shown here is derived from an EMBL/GenBank/DDBJ whole genome shotgun (WGS) entry which is preliminary data.</text>
</comment>
<dbReference type="GO" id="GO:0004252">
    <property type="term" value="F:serine-type endopeptidase activity"/>
    <property type="evidence" value="ECO:0007669"/>
    <property type="project" value="UniProtKB-EC"/>
</dbReference>
<keyword evidence="3" id="KW-0235">DNA replication</keyword>
<keyword evidence="8" id="KW-0238">DNA-binding</keyword>
<keyword evidence="10" id="KW-0234">DNA repair</keyword>
<keyword evidence="9" id="KW-0804">Transcription</keyword>
<dbReference type="Gene3D" id="2.10.109.10">
    <property type="entry name" value="Umud Fragment, subunit A"/>
    <property type="match status" value="1"/>
</dbReference>
<evidence type="ECO:0000259" key="13">
    <source>
        <dbReference type="Pfam" id="PF00717"/>
    </source>
</evidence>
<dbReference type="PANTHER" id="PTHR33516:SF2">
    <property type="entry name" value="LEXA REPRESSOR-RELATED"/>
    <property type="match status" value="1"/>
</dbReference>
<accession>A0ABU5N0X6</accession>
<dbReference type="InterPro" id="IPR006197">
    <property type="entry name" value="Peptidase_S24_LexA"/>
</dbReference>
<evidence type="ECO:0000256" key="9">
    <source>
        <dbReference type="ARBA" id="ARBA00023163"/>
    </source>
</evidence>
<evidence type="ECO:0000256" key="2">
    <source>
        <dbReference type="ARBA" id="ARBA00022491"/>
    </source>
</evidence>
<proteinExistence type="inferred from homology"/>
<dbReference type="CDD" id="cd06529">
    <property type="entry name" value="S24_LexA-like"/>
    <property type="match status" value="1"/>
</dbReference>
<dbReference type="Pfam" id="PF00717">
    <property type="entry name" value="Peptidase_S24"/>
    <property type="match status" value="1"/>
</dbReference>
<organism evidence="14 15">
    <name type="scientific">Pontiella agarivorans</name>
    <dbReference type="NCBI Taxonomy" id="3038953"/>
    <lineage>
        <taxon>Bacteria</taxon>
        <taxon>Pseudomonadati</taxon>
        <taxon>Kiritimatiellota</taxon>
        <taxon>Kiritimatiellia</taxon>
        <taxon>Kiritimatiellales</taxon>
        <taxon>Pontiellaceae</taxon>
        <taxon>Pontiella</taxon>
    </lineage>
</organism>
<dbReference type="InterPro" id="IPR036388">
    <property type="entry name" value="WH-like_DNA-bd_sf"/>
</dbReference>
<dbReference type="InterPro" id="IPR006200">
    <property type="entry name" value="LexA"/>
</dbReference>
<evidence type="ECO:0000256" key="11">
    <source>
        <dbReference type="ARBA" id="ARBA00023236"/>
    </source>
</evidence>
<evidence type="ECO:0000313" key="15">
    <source>
        <dbReference type="Proteomes" id="UP001290861"/>
    </source>
</evidence>